<organism evidence="2 3">
    <name type="scientific">Colocasia esculenta</name>
    <name type="common">Wild taro</name>
    <name type="synonym">Arum esculentum</name>
    <dbReference type="NCBI Taxonomy" id="4460"/>
    <lineage>
        <taxon>Eukaryota</taxon>
        <taxon>Viridiplantae</taxon>
        <taxon>Streptophyta</taxon>
        <taxon>Embryophyta</taxon>
        <taxon>Tracheophyta</taxon>
        <taxon>Spermatophyta</taxon>
        <taxon>Magnoliopsida</taxon>
        <taxon>Liliopsida</taxon>
        <taxon>Araceae</taxon>
        <taxon>Aroideae</taxon>
        <taxon>Colocasieae</taxon>
        <taxon>Colocasia</taxon>
    </lineage>
</organism>
<feature type="region of interest" description="Disordered" evidence="1">
    <location>
        <begin position="1"/>
        <end position="72"/>
    </location>
</feature>
<evidence type="ECO:0000256" key="1">
    <source>
        <dbReference type="SAM" id="MobiDB-lite"/>
    </source>
</evidence>
<dbReference type="Proteomes" id="UP000652761">
    <property type="component" value="Unassembled WGS sequence"/>
</dbReference>
<dbReference type="PANTHER" id="PTHR36759">
    <property type="entry name" value="DYNEIN BETA CHAIN, CILIARY PROTEIN"/>
    <property type="match status" value="1"/>
</dbReference>
<evidence type="ECO:0000313" key="3">
    <source>
        <dbReference type="Proteomes" id="UP000652761"/>
    </source>
</evidence>
<keyword evidence="3" id="KW-1185">Reference proteome</keyword>
<sequence>MGQALRRAAGKVRVPEPQPPAQQLKNAERRPPTPSTESPYVPTTASQDKLGVPDNGDFSRNKDASGVLEERDPAYDAMLSHMVGKITSKPGGRPETGSLYKEAWYAISRDSRENIGLGPFPRNEKTEMPLQVVVVEKYNRPLPKLRSLKSAPGYHEDKSAPAGTLNVAQLRQILQLHEGKSEDHQGPMEIEAIAKKFRIDVAEVKTILQFVSLPPENTNKKTEQDQ</sequence>
<comment type="caution">
    <text evidence="2">The sequence shown here is derived from an EMBL/GenBank/DDBJ whole genome shotgun (WGS) entry which is preliminary data.</text>
</comment>
<feature type="compositionally biased region" description="Polar residues" evidence="1">
    <location>
        <begin position="35"/>
        <end position="47"/>
    </location>
</feature>
<protein>
    <submittedName>
        <fullName evidence="2">Uncharacterized protein</fullName>
    </submittedName>
</protein>
<dbReference type="EMBL" id="NMUH01000114">
    <property type="protein sequence ID" value="MQL71964.1"/>
    <property type="molecule type" value="Genomic_DNA"/>
</dbReference>
<dbReference type="AlphaFoldDB" id="A0A843TR92"/>
<reference evidence="2" key="1">
    <citation type="submission" date="2017-07" db="EMBL/GenBank/DDBJ databases">
        <title>Taro Niue Genome Assembly and Annotation.</title>
        <authorList>
            <person name="Atibalentja N."/>
            <person name="Keating K."/>
            <person name="Fields C.J."/>
        </authorList>
    </citation>
    <scope>NUCLEOTIDE SEQUENCE</scope>
    <source>
        <strain evidence="2">Niue_2</strain>
        <tissue evidence="2">Leaf</tissue>
    </source>
</reference>
<feature type="compositionally biased region" description="Basic and acidic residues" evidence="1">
    <location>
        <begin position="57"/>
        <end position="72"/>
    </location>
</feature>
<evidence type="ECO:0000313" key="2">
    <source>
        <dbReference type="EMBL" id="MQL71964.1"/>
    </source>
</evidence>
<dbReference type="PANTHER" id="PTHR36759:SF1">
    <property type="entry name" value="DYNEIN BETA CHAIN, CILIARY PROTEIN"/>
    <property type="match status" value="1"/>
</dbReference>
<name>A0A843TR92_COLES</name>
<dbReference type="OrthoDB" id="1609931at2759"/>
<gene>
    <name evidence="2" type="ORF">Taro_004282</name>
</gene>
<accession>A0A843TR92</accession>
<proteinExistence type="predicted"/>